<name>I0WS78_RHOOP</name>
<dbReference type="RefSeq" id="WP_007297769.1">
    <property type="nucleotide sequence ID" value="NZ_AJJH01000073.1"/>
</dbReference>
<evidence type="ECO:0000313" key="3">
    <source>
        <dbReference type="EMBL" id="EID79244.1"/>
    </source>
</evidence>
<proteinExistence type="predicted"/>
<dbReference type="Proteomes" id="UP000006447">
    <property type="component" value="Unassembled WGS sequence"/>
</dbReference>
<feature type="compositionally biased region" description="Gly residues" evidence="1">
    <location>
        <begin position="14"/>
        <end position="24"/>
    </location>
</feature>
<sequence length="95" mass="8691">MDGKVSGGSVSVVGNGGSEVGGSPGSCRSVGRVPGNCSTPGAVVEPGVPGTMAGSSVVCVGASVVVVPGVVVAGGVVGAIFSTSAASFARHTSSS</sequence>
<keyword evidence="2" id="KW-0472">Membrane</keyword>
<feature type="non-terminal residue" evidence="3">
    <location>
        <position position="95"/>
    </location>
</feature>
<reference evidence="3 4" key="1">
    <citation type="journal article" date="2012" name="J. Bacteriol.">
        <title>Draft genome sequence of the nitrophenol-degrading actinomycete Rhodococcus imtechensis RKJ300.</title>
        <authorList>
            <person name="Vikram S."/>
            <person name="Kumar S."/>
            <person name="Subramanian S."/>
            <person name="Raghava G.P."/>
        </authorList>
    </citation>
    <scope>NUCLEOTIDE SEQUENCE [LARGE SCALE GENOMIC DNA]</scope>
    <source>
        <strain evidence="3 4">RKJ300</strain>
    </source>
</reference>
<comment type="caution">
    <text evidence="3">The sequence shown here is derived from an EMBL/GenBank/DDBJ whole genome shotgun (WGS) entry which is preliminary data.</text>
</comment>
<dbReference type="AlphaFoldDB" id="I0WS78"/>
<accession>I0WS78</accession>
<protein>
    <submittedName>
        <fullName evidence="3">Uncharacterized protein</fullName>
    </submittedName>
</protein>
<keyword evidence="2" id="KW-1133">Transmembrane helix</keyword>
<evidence type="ECO:0000256" key="2">
    <source>
        <dbReference type="SAM" id="Phobius"/>
    </source>
</evidence>
<evidence type="ECO:0000313" key="4">
    <source>
        <dbReference type="Proteomes" id="UP000006447"/>
    </source>
</evidence>
<evidence type="ECO:0000256" key="1">
    <source>
        <dbReference type="SAM" id="MobiDB-lite"/>
    </source>
</evidence>
<feature type="transmembrane region" description="Helical" evidence="2">
    <location>
        <begin position="55"/>
        <end position="81"/>
    </location>
</feature>
<organism evidence="3 4">
    <name type="scientific">Rhodococcus opacus RKJ300 = JCM 13270</name>
    <dbReference type="NCBI Taxonomy" id="1165867"/>
    <lineage>
        <taxon>Bacteria</taxon>
        <taxon>Bacillati</taxon>
        <taxon>Actinomycetota</taxon>
        <taxon>Actinomycetes</taxon>
        <taxon>Mycobacteriales</taxon>
        <taxon>Nocardiaceae</taxon>
        <taxon>Rhodococcus</taxon>
    </lineage>
</organism>
<dbReference type="EMBL" id="AJJH01000073">
    <property type="protein sequence ID" value="EID79244.1"/>
    <property type="molecule type" value="Genomic_DNA"/>
</dbReference>
<keyword evidence="2" id="KW-0812">Transmembrane</keyword>
<feature type="region of interest" description="Disordered" evidence="1">
    <location>
        <begin position="1"/>
        <end position="27"/>
    </location>
</feature>
<gene>
    <name evidence="3" type="ORF">W59_14346</name>
</gene>